<evidence type="ECO:0000313" key="2">
    <source>
        <dbReference type="Proteomes" id="UP000008711"/>
    </source>
</evidence>
<evidence type="ECO:0000313" key="1">
    <source>
        <dbReference type="EMBL" id="EDV48792.1"/>
    </source>
</evidence>
<gene>
    <name evidence="1" type="primary">Dere\GG16490</name>
    <name evidence="1" type="ORF">Dere_GG16490</name>
</gene>
<sequence length="45" mass="5000">MSSCFISAENIVLSGNIFPISELIRRQLKTRNSQNSHRATPVGLI</sequence>
<reference evidence="1 2" key="1">
    <citation type="journal article" date="2007" name="Nature">
        <title>Evolution of genes and genomes on the Drosophila phylogeny.</title>
        <authorList>
            <consortium name="Drosophila 12 Genomes Consortium"/>
            <person name="Clark A.G."/>
            <person name="Eisen M.B."/>
            <person name="Smith D.R."/>
            <person name="Bergman C.M."/>
            <person name="Oliver B."/>
            <person name="Markow T.A."/>
            <person name="Kaufman T.C."/>
            <person name="Kellis M."/>
            <person name="Gelbart W."/>
            <person name="Iyer V.N."/>
            <person name="Pollard D.A."/>
            <person name="Sackton T.B."/>
            <person name="Larracuente A.M."/>
            <person name="Singh N.D."/>
            <person name="Abad J.P."/>
            <person name="Abt D.N."/>
            <person name="Adryan B."/>
            <person name="Aguade M."/>
            <person name="Akashi H."/>
            <person name="Anderson W.W."/>
            <person name="Aquadro C.F."/>
            <person name="Ardell D.H."/>
            <person name="Arguello R."/>
            <person name="Artieri C.G."/>
            <person name="Barbash D.A."/>
            <person name="Barker D."/>
            <person name="Barsanti P."/>
            <person name="Batterham P."/>
            <person name="Batzoglou S."/>
            <person name="Begun D."/>
            <person name="Bhutkar A."/>
            <person name="Blanco E."/>
            <person name="Bosak S.A."/>
            <person name="Bradley R.K."/>
            <person name="Brand A.D."/>
            <person name="Brent M.R."/>
            <person name="Brooks A.N."/>
            <person name="Brown R.H."/>
            <person name="Butlin R.K."/>
            <person name="Caggese C."/>
            <person name="Calvi B.R."/>
            <person name="Bernardo de Carvalho A."/>
            <person name="Caspi A."/>
            <person name="Castrezana S."/>
            <person name="Celniker S.E."/>
            <person name="Chang J.L."/>
            <person name="Chapple C."/>
            <person name="Chatterji S."/>
            <person name="Chinwalla A."/>
            <person name="Civetta A."/>
            <person name="Clifton S.W."/>
            <person name="Comeron J.M."/>
            <person name="Costello J.C."/>
            <person name="Coyne J.A."/>
            <person name="Daub J."/>
            <person name="David R.G."/>
            <person name="Delcher A.L."/>
            <person name="Delehaunty K."/>
            <person name="Do C.B."/>
            <person name="Ebling H."/>
            <person name="Edwards K."/>
            <person name="Eickbush T."/>
            <person name="Evans J.D."/>
            <person name="Filipski A."/>
            <person name="Findeiss S."/>
            <person name="Freyhult E."/>
            <person name="Fulton L."/>
            <person name="Fulton R."/>
            <person name="Garcia A.C."/>
            <person name="Gardiner A."/>
            <person name="Garfield D.A."/>
            <person name="Garvin B.E."/>
            <person name="Gibson G."/>
            <person name="Gilbert D."/>
            <person name="Gnerre S."/>
            <person name="Godfrey J."/>
            <person name="Good R."/>
            <person name="Gotea V."/>
            <person name="Gravely B."/>
            <person name="Greenberg A.J."/>
            <person name="Griffiths-Jones S."/>
            <person name="Gross S."/>
            <person name="Guigo R."/>
            <person name="Gustafson E.A."/>
            <person name="Haerty W."/>
            <person name="Hahn M.W."/>
            <person name="Halligan D.L."/>
            <person name="Halpern A.L."/>
            <person name="Halter G.M."/>
            <person name="Han M.V."/>
            <person name="Heger A."/>
            <person name="Hillier L."/>
            <person name="Hinrichs A.S."/>
            <person name="Holmes I."/>
            <person name="Hoskins R.A."/>
            <person name="Hubisz M.J."/>
            <person name="Hultmark D."/>
            <person name="Huntley M.A."/>
            <person name="Jaffe D.B."/>
            <person name="Jagadeeshan S."/>
            <person name="Jeck W.R."/>
            <person name="Johnson J."/>
            <person name="Jones C.D."/>
            <person name="Jordan W.C."/>
            <person name="Karpen G.H."/>
            <person name="Kataoka E."/>
            <person name="Keightley P.D."/>
            <person name="Kheradpour P."/>
            <person name="Kirkness E.F."/>
            <person name="Koerich L.B."/>
            <person name="Kristiansen K."/>
            <person name="Kudrna D."/>
            <person name="Kulathinal R.J."/>
            <person name="Kumar S."/>
            <person name="Kwok R."/>
            <person name="Lander E."/>
            <person name="Langley C.H."/>
            <person name="Lapoint R."/>
            <person name="Lazzaro B.P."/>
            <person name="Lee S.J."/>
            <person name="Levesque L."/>
            <person name="Li R."/>
            <person name="Lin C.F."/>
            <person name="Lin M.F."/>
            <person name="Lindblad-Toh K."/>
            <person name="Llopart A."/>
            <person name="Long M."/>
            <person name="Low L."/>
            <person name="Lozovsky E."/>
            <person name="Lu J."/>
            <person name="Luo M."/>
            <person name="Machado C.A."/>
            <person name="Makalowski W."/>
            <person name="Marzo M."/>
            <person name="Matsuda M."/>
            <person name="Matzkin L."/>
            <person name="McAllister B."/>
            <person name="McBride C.S."/>
            <person name="McKernan B."/>
            <person name="McKernan K."/>
            <person name="Mendez-Lago M."/>
            <person name="Minx P."/>
            <person name="Mollenhauer M.U."/>
            <person name="Montooth K."/>
            <person name="Mount S.M."/>
            <person name="Mu X."/>
            <person name="Myers E."/>
            <person name="Negre B."/>
            <person name="Newfeld S."/>
            <person name="Nielsen R."/>
            <person name="Noor M.A."/>
            <person name="O'Grady P."/>
            <person name="Pachter L."/>
            <person name="Papaceit M."/>
            <person name="Parisi M.J."/>
            <person name="Parisi M."/>
            <person name="Parts L."/>
            <person name="Pedersen J.S."/>
            <person name="Pesole G."/>
            <person name="Phillippy A.M."/>
            <person name="Ponting C.P."/>
            <person name="Pop M."/>
            <person name="Porcelli D."/>
            <person name="Powell J.R."/>
            <person name="Prohaska S."/>
            <person name="Pruitt K."/>
            <person name="Puig M."/>
            <person name="Quesneville H."/>
            <person name="Ram K.R."/>
            <person name="Rand D."/>
            <person name="Rasmussen M.D."/>
            <person name="Reed L.K."/>
            <person name="Reenan R."/>
            <person name="Reily A."/>
            <person name="Remington K.A."/>
            <person name="Rieger T.T."/>
            <person name="Ritchie M.G."/>
            <person name="Robin C."/>
            <person name="Rogers Y.H."/>
            <person name="Rohde C."/>
            <person name="Rozas J."/>
            <person name="Rubenfield M.J."/>
            <person name="Ruiz A."/>
            <person name="Russo S."/>
            <person name="Salzberg S.L."/>
            <person name="Sanchez-Gracia A."/>
            <person name="Saranga D.J."/>
            <person name="Sato H."/>
            <person name="Schaeffer S.W."/>
            <person name="Schatz M.C."/>
            <person name="Schlenke T."/>
            <person name="Schwartz R."/>
            <person name="Segarra C."/>
            <person name="Singh R.S."/>
            <person name="Sirot L."/>
            <person name="Sirota M."/>
            <person name="Sisneros N.B."/>
            <person name="Smith C.D."/>
            <person name="Smith T.F."/>
            <person name="Spieth J."/>
            <person name="Stage D.E."/>
            <person name="Stark A."/>
            <person name="Stephan W."/>
            <person name="Strausberg R.L."/>
            <person name="Strempel S."/>
            <person name="Sturgill D."/>
            <person name="Sutton G."/>
            <person name="Sutton G.G."/>
            <person name="Tao W."/>
            <person name="Teichmann S."/>
            <person name="Tobari Y.N."/>
            <person name="Tomimura Y."/>
            <person name="Tsolas J.M."/>
            <person name="Valente V.L."/>
            <person name="Venter E."/>
            <person name="Venter J.C."/>
            <person name="Vicario S."/>
            <person name="Vieira F.G."/>
            <person name="Vilella A.J."/>
            <person name="Villasante A."/>
            <person name="Walenz B."/>
            <person name="Wang J."/>
            <person name="Wasserman M."/>
            <person name="Watts T."/>
            <person name="Wilson D."/>
            <person name="Wilson R.K."/>
            <person name="Wing R.A."/>
            <person name="Wolfner M.F."/>
            <person name="Wong A."/>
            <person name="Wong G.K."/>
            <person name="Wu C.I."/>
            <person name="Wu G."/>
            <person name="Yamamoto D."/>
            <person name="Yang H.P."/>
            <person name="Yang S.P."/>
            <person name="Yorke J.A."/>
            <person name="Yoshida K."/>
            <person name="Zdobnov E."/>
            <person name="Zhang P."/>
            <person name="Zhang Y."/>
            <person name="Zimin A.V."/>
            <person name="Baldwin J."/>
            <person name="Abdouelleil A."/>
            <person name="Abdulkadir J."/>
            <person name="Abebe A."/>
            <person name="Abera B."/>
            <person name="Abreu J."/>
            <person name="Acer S.C."/>
            <person name="Aftuck L."/>
            <person name="Alexander A."/>
            <person name="An P."/>
            <person name="Anderson E."/>
            <person name="Anderson S."/>
            <person name="Arachi H."/>
            <person name="Azer M."/>
            <person name="Bachantsang P."/>
            <person name="Barry A."/>
            <person name="Bayul T."/>
            <person name="Berlin A."/>
            <person name="Bessette D."/>
            <person name="Bloom T."/>
            <person name="Blye J."/>
            <person name="Boguslavskiy L."/>
            <person name="Bonnet C."/>
            <person name="Boukhgalter B."/>
            <person name="Bourzgui I."/>
            <person name="Brown A."/>
            <person name="Cahill P."/>
            <person name="Channer S."/>
            <person name="Cheshatsang Y."/>
            <person name="Chuda L."/>
            <person name="Citroen M."/>
            <person name="Collymore A."/>
            <person name="Cooke P."/>
            <person name="Costello M."/>
            <person name="D'Aco K."/>
            <person name="Daza R."/>
            <person name="De Haan G."/>
            <person name="DeGray S."/>
            <person name="DeMaso C."/>
            <person name="Dhargay N."/>
            <person name="Dooley K."/>
            <person name="Dooley E."/>
            <person name="Doricent M."/>
            <person name="Dorje P."/>
            <person name="Dorjee K."/>
            <person name="Dupes A."/>
            <person name="Elong R."/>
            <person name="Falk J."/>
            <person name="Farina A."/>
            <person name="Faro S."/>
            <person name="Ferguson D."/>
            <person name="Fisher S."/>
            <person name="Foley C.D."/>
            <person name="Franke A."/>
            <person name="Friedrich D."/>
            <person name="Gadbois L."/>
            <person name="Gearin G."/>
            <person name="Gearin C.R."/>
            <person name="Giannoukos G."/>
            <person name="Goode T."/>
            <person name="Graham J."/>
            <person name="Grandbois E."/>
            <person name="Grewal S."/>
            <person name="Gyaltsen K."/>
            <person name="Hafez N."/>
            <person name="Hagos B."/>
            <person name="Hall J."/>
            <person name="Henson C."/>
            <person name="Hollinger A."/>
            <person name="Honan T."/>
            <person name="Huard M.D."/>
            <person name="Hughes L."/>
            <person name="Hurhula B."/>
            <person name="Husby M.E."/>
            <person name="Kamat A."/>
            <person name="Kanga B."/>
            <person name="Kashin S."/>
            <person name="Khazanovich D."/>
            <person name="Kisner P."/>
            <person name="Lance K."/>
            <person name="Lara M."/>
            <person name="Lee W."/>
            <person name="Lennon N."/>
            <person name="Letendre F."/>
            <person name="LeVine R."/>
            <person name="Lipovsky A."/>
            <person name="Liu X."/>
            <person name="Liu J."/>
            <person name="Liu S."/>
            <person name="Lokyitsang T."/>
            <person name="Lokyitsang Y."/>
            <person name="Lubonja R."/>
            <person name="Lui A."/>
            <person name="MacDonald P."/>
            <person name="Magnisalis V."/>
            <person name="Maru K."/>
            <person name="Matthews C."/>
            <person name="McCusker W."/>
            <person name="McDonough S."/>
            <person name="Mehta T."/>
            <person name="Meldrim J."/>
            <person name="Meneus L."/>
            <person name="Mihai O."/>
            <person name="Mihalev A."/>
            <person name="Mihova T."/>
            <person name="Mittelman R."/>
            <person name="Mlenga V."/>
            <person name="Montmayeur A."/>
            <person name="Mulrain L."/>
            <person name="Navidi A."/>
            <person name="Naylor J."/>
            <person name="Negash T."/>
            <person name="Nguyen T."/>
            <person name="Nguyen N."/>
            <person name="Nicol R."/>
            <person name="Norbu C."/>
            <person name="Norbu N."/>
            <person name="Novod N."/>
            <person name="O'Neill B."/>
            <person name="Osman S."/>
            <person name="Markiewicz E."/>
            <person name="Oyono O.L."/>
            <person name="Patti C."/>
            <person name="Phunkhang P."/>
            <person name="Pierre F."/>
            <person name="Priest M."/>
            <person name="Raghuraman S."/>
            <person name="Rege F."/>
            <person name="Reyes R."/>
            <person name="Rise C."/>
            <person name="Rogov P."/>
            <person name="Ross K."/>
            <person name="Ryan E."/>
            <person name="Settipalli S."/>
            <person name="Shea T."/>
            <person name="Sherpa N."/>
            <person name="Shi L."/>
            <person name="Shih D."/>
            <person name="Sparrow T."/>
            <person name="Spaulding J."/>
            <person name="Stalker J."/>
            <person name="Stange-Thomann N."/>
            <person name="Stavropoulos S."/>
            <person name="Stone C."/>
            <person name="Strader C."/>
            <person name="Tesfaye S."/>
            <person name="Thomson T."/>
            <person name="Thoulutsang Y."/>
            <person name="Thoulutsang D."/>
            <person name="Topham K."/>
            <person name="Topping I."/>
            <person name="Tsamla T."/>
            <person name="Vassiliev H."/>
            <person name="Vo A."/>
            <person name="Wangchuk T."/>
            <person name="Wangdi T."/>
            <person name="Weiand M."/>
            <person name="Wilkinson J."/>
            <person name="Wilson A."/>
            <person name="Yadav S."/>
            <person name="Young G."/>
            <person name="Yu Q."/>
            <person name="Zembek L."/>
            <person name="Zhong D."/>
            <person name="Zimmer A."/>
            <person name="Zwirko Z."/>
            <person name="Jaffe D.B."/>
            <person name="Alvarez P."/>
            <person name="Brockman W."/>
            <person name="Butler J."/>
            <person name="Chin C."/>
            <person name="Gnerre S."/>
            <person name="Grabherr M."/>
            <person name="Kleber M."/>
            <person name="Mauceli E."/>
            <person name="MacCallum I."/>
        </authorList>
    </citation>
    <scope>NUCLEOTIDE SEQUENCE [LARGE SCALE GENOMIC DNA]</scope>
    <source>
        <strain evidence="1 2">TSC#14021-0224.01</strain>
    </source>
</reference>
<dbReference type="EMBL" id="CH954181">
    <property type="protein sequence ID" value="EDV48792.1"/>
    <property type="molecule type" value="Genomic_DNA"/>
</dbReference>
<reference evidence="1 2" key="2">
    <citation type="journal article" date="2008" name="Bioinformatics">
        <title>Assembly reconciliation.</title>
        <authorList>
            <person name="Zimin A.V."/>
            <person name="Smith D.R."/>
            <person name="Sutton G."/>
            <person name="Yorke J.A."/>
        </authorList>
    </citation>
    <scope>NUCLEOTIDE SEQUENCE [LARGE SCALE GENOMIC DNA]</scope>
    <source>
        <strain evidence="1 2">TSC#14021-0224.01</strain>
    </source>
</reference>
<proteinExistence type="predicted"/>
<dbReference type="HOGENOM" id="CLU_3208148_0_0_1"/>
<accession>B3NZC0</accession>
<dbReference type="Proteomes" id="UP000008711">
    <property type="component" value="Unassembled WGS sequence"/>
</dbReference>
<name>B3NZC0_DROER</name>
<organism evidence="1 2">
    <name type="scientific">Drosophila erecta</name>
    <name type="common">Fruit fly</name>
    <dbReference type="NCBI Taxonomy" id="7220"/>
    <lineage>
        <taxon>Eukaryota</taxon>
        <taxon>Metazoa</taxon>
        <taxon>Ecdysozoa</taxon>
        <taxon>Arthropoda</taxon>
        <taxon>Hexapoda</taxon>
        <taxon>Insecta</taxon>
        <taxon>Pterygota</taxon>
        <taxon>Neoptera</taxon>
        <taxon>Endopterygota</taxon>
        <taxon>Diptera</taxon>
        <taxon>Brachycera</taxon>
        <taxon>Muscomorpha</taxon>
        <taxon>Ephydroidea</taxon>
        <taxon>Drosophilidae</taxon>
        <taxon>Drosophila</taxon>
        <taxon>Sophophora</taxon>
    </lineage>
</organism>
<keyword evidence="2" id="KW-1185">Reference proteome</keyword>
<protein>
    <submittedName>
        <fullName evidence="1">GG16490</fullName>
    </submittedName>
</protein>
<dbReference type="AlphaFoldDB" id="B3NZC0"/>